<dbReference type="SUPFAM" id="SSF48726">
    <property type="entry name" value="Immunoglobulin"/>
    <property type="match status" value="1"/>
</dbReference>
<name>A0AAR2L5I2_PYGNA</name>
<dbReference type="GO" id="GO:0005615">
    <property type="term" value="C:extracellular space"/>
    <property type="evidence" value="ECO:0007669"/>
    <property type="project" value="TreeGrafter"/>
</dbReference>
<evidence type="ECO:0000313" key="5">
    <source>
        <dbReference type="Ensembl" id="ENSPNAP00000069626.1"/>
    </source>
</evidence>
<dbReference type="InterPro" id="IPR011161">
    <property type="entry name" value="MHC_I-like_Ag-recog"/>
</dbReference>
<evidence type="ECO:0000256" key="1">
    <source>
        <dbReference type="ARBA" id="ARBA00023180"/>
    </source>
</evidence>
<evidence type="ECO:0000256" key="3">
    <source>
        <dbReference type="SAM" id="SignalP"/>
    </source>
</evidence>
<dbReference type="Ensembl" id="ENSPNAT00000049875.1">
    <property type="protein sequence ID" value="ENSPNAP00000069626.1"/>
    <property type="gene ID" value="ENSPNAG00000037379.1"/>
</dbReference>
<dbReference type="PROSITE" id="PS50835">
    <property type="entry name" value="IG_LIKE"/>
    <property type="match status" value="1"/>
</dbReference>
<dbReference type="InterPro" id="IPR037055">
    <property type="entry name" value="MHC_I-like_Ag-recog_sf"/>
</dbReference>
<dbReference type="GeneID" id="108426356"/>
<keyword evidence="1" id="KW-0325">Glycoprotein</keyword>
<sequence>MKICTMSFILLCVLYCMVKAARAEQHTLQYLYTLRSAPEDEPEFEITTVFDGLIISHCESPSFRDQSRQEWIHQAFNAEEWKNRDRFCEGEYYFHKTLIEKIQQIINTTNGLIQRERSCTADDSEVSMSDRWGVNAEDFLTLDPVTLKWRSESSLARTVRSEFNQKKFMAPSLKSFLSEECKPTVMTLKKKKADYLKQNQSPDLYVFGKSSPDSDTVSLRCYVSHKFLPGVRVRLTLDGEVLDKNVDVSSPSPNMDGSLQIRLQTETSMKQPDRYHCMVDTDNLHVSIGWDGQTLDEKTLHQEQVSKEFHLHYLVLFLIVVVITLLVVVAVKGGIFAGKKDYVKRNKSINNAVQVFLSLVQSEEEWEREAEADDEYHGPMRFIIRILRKTELVT</sequence>
<feature type="transmembrane region" description="Helical" evidence="2">
    <location>
        <begin position="311"/>
        <end position="337"/>
    </location>
</feature>
<dbReference type="InterPro" id="IPR013783">
    <property type="entry name" value="Ig-like_fold"/>
</dbReference>
<evidence type="ECO:0000259" key="4">
    <source>
        <dbReference type="PROSITE" id="PS50835"/>
    </source>
</evidence>
<feature type="chain" id="PRO_5043490545" description="Ig-like domain-containing protein" evidence="3">
    <location>
        <begin position="24"/>
        <end position="394"/>
    </location>
</feature>
<dbReference type="Proteomes" id="UP001501920">
    <property type="component" value="Chromosome 1"/>
</dbReference>
<keyword evidence="6" id="KW-1185">Reference proteome</keyword>
<reference evidence="5 6" key="1">
    <citation type="submission" date="2020-10" db="EMBL/GenBank/DDBJ databases">
        <title>Pygocentrus nattereri (red-bellied piranha) genome, fPygNat1, primary haplotype.</title>
        <authorList>
            <person name="Myers G."/>
            <person name="Meyer A."/>
            <person name="Karagic N."/>
            <person name="Pippel M."/>
            <person name="Winkler S."/>
            <person name="Tracey A."/>
            <person name="Wood J."/>
            <person name="Formenti G."/>
            <person name="Howe K."/>
            <person name="Fedrigo O."/>
            <person name="Jarvis E.D."/>
        </authorList>
    </citation>
    <scope>NUCLEOTIDE SEQUENCE [LARGE SCALE GENOMIC DNA]</scope>
</reference>
<keyword evidence="2" id="KW-0812">Transmembrane</keyword>
<dbReference type="GeneTree" id="ENSGT00940000180426"/>
<dbReference type="Pfam" id="PF00129">
    <property type="entry name" value="MHC_I"/>
    <property type="match status" value="1"/>
</dbReference>
<keyword evidence="2" id="KW-1133">Transmembrane helix</keyword>
<dbReference type="InterPro" id="IPR050208">
    <property type="entry name" value="MHC_class-I_related"/>
</dbReference>
<feature type="domain" description="Ig-like" evidence="4">
    <location>
        <begin position="202"/>
        <end position="287"/>
    </location>
</feature>
<dbReference type="PANTHER" id="PTHR16675">
    <property type="entry name" value="MHC CLASS I-RELATED"/>
    <property type="match status" value="1"/>
</dbReference>
<dbReference type="Gene3D" id="3.30.500.10">
    <property type="entry name" value="MHC class I-like antigen recognition-like"/>
    <property type="match status" value="1"/>
</dbReference>
<dbReference type="Pfam" id="PF07654">
    <property type="entry name" value="C1-set"/>
    <property type="match status" value="1"/>
</dbReference>
<dbReference type="GO" id="GO:0006955">
    <property type="term" value="P:immune response"/>
    <property type="evidence" value="ECO:0007669"/>
    <property type="project" value="TreeGrafter"/>
</dbReference>
<dbReference type="InterPro" id="IPR036179">
    <property type="entry name" value="Ig-like_dom_sf"/>
</dbReference>
<dbReference type="GO" id="GO:0009897">
    <property type="term" value="C:external side of plasma membrane"/>
    <property type="evidence" value="ECO:0007669"/>
    <property type="project" value="TreeGrafter"/>
</dbReference>
<reference evidence="5" key="2">
    <citation type="submission" date="2025-08" db="UniProtKB">
        <authorList>
            <consortium name="Ensembl"/>
        </authorList>
    </citation>
    <scope>IDENTIFICATION</scope>
</reference>
<evidence type="ECO:0000313" key="6">
    <source>
        <dbReference type="Proteomes" id="UP001501920"/>
    </source>
</evidence>
<dbReference type="InterPro" id="IPR003597">
    <property type="entry name" value="Ig_C1-set"/>
</dbReference>
<reference evidence="5" key="3">
    <citation type="submission" date="2025-09" db="UniProtKB">
        <authorList>
            <consortium name="Ensembl"/>
        </authorList>
    </citation>
    <scope>IDENTIFICATION</scope>
</reference>
<feature type="signal peptide" evidence="3">
    <location>
        <begin position="1"/>
        <end position="23"/>
    </location>
</feature>
<protein>
    <recommendedName>
        <fullName evidence="4">Ig-like domain-containing protein</fullName>
    </recommendedName>
</protein>
<organism evidence="5 6">
    <name type="scientific">Pygocentrus nattereri</name>
    <name type="common">Red-bellied piranha</name>
    <dbReference type="NCBI Taxonomy" id="42514"/>
    <lineage>
        <taxon>Eukaryota</taxon>
        <taxon>Metazoa</taxon>
        <taxon>Chordata</taxon>
        <taxon>Craniata</taxon>
        <taxon>Vertebrata</taxon>
        <taxon>Euteleostomi</taxon>
        <taxon>Actinopterygii</taxon>
        <taxon>Neopterygii</taxon>
        <taxon>Teleostei</taxon>
        <taxon>Ostariophysi</taxon>
        <taxon>Characiformes</taxon>
        <taxon>Characoidei</taxon>
        <taxon>Pygocentrus</taxon>
    </lineage>
</organism>
<proteinExistence type="predicted"/>
<accession>A0AAR2L5I2</accession>
<dbReference type="Gene3D" id="2.60.40.10">
    <property type="entry name" value="Immunoglobulins"/>
    <property type="match status" value="1"/>
</dbReference>
<dbReference type="SUPFAM" id="SSF54452">
    <property type="entry name" value="MHC antigen-recognition domain"/>
    <property type="match status" value="1"/>
</dbReference>
<evidence type="ECO:0000256" key="2">
    <source>
        <dbReference type="SAM" id="Phobius"/>
    </source>
</evidence>
<keyword evidence="2" id="KW-0472">Membrane</keyword>
<dbReference type="AlphaFoldDB" id="A0AAR2L5I2"/>
<keyword evidence="3" id="KW-0732">Signal</keyword>
<dbReference type="InterPro" id="IPR011162">
    <property type="entry name" value="MHC_I/II-like_Ag-recog"/>
</dbReference>
<dbReference type="RefSeq" id="XP_017551266.1">
    <property type="nucleotide sequence ID" value="XM_017695777.2"/>
</dbReference>
<dbReference type="PANTHER" id="PTHR16675:SF237">
    <property type="entry name" value="MHC CLASS I ANTIGEN TRANSCRIPT VARIANT 1-RELATED"/>
    <property type="match status" value="1"/>
</dbReference>
<dbReference type="InterPro" id="IPR007110">
    <property type="entry name" value="Ig-like_dom"/>
</dbReference>